<comment type="caution">
    <text evidence="5">The sequence shown here is derived from an EMBL/GenBank/DDBJ whole genome shotgun (WGS) entry which is preliminary data.</text>
</comment>
<keyword evidence="1" id="KW-0805">Transcription regulation</keyword>
<protein>
    <submittedName>
        <fullName evidence="5">LuxR family quorum sensing-dependent transcriptional regulator</fullName>
    </submittedName>
</protein>
<evidence type="ECO:0000256" key="1">
    <source>
        <dbReference type="ARBA" id="ARBA00023015"/>
    </source>
</evidence>
<organism evidence="5 6">
    <name type="scientific">Aminobacter aganoensis</name>
    <dbReference type="NCBI Taxonomy" id="83264"/>
    <lineage>
        <taxon>Bacteria</taxon>
        <taxon>Pseudomonadati</taxon>
        <taxon>Pseudomonadota</taxon>
        <taxon>Alphaproteobacteria</taxon>
        <taxon>Hyphomicrobiales</taxon>
        <taxon>Phyllobacteriaceae</taxon>
        <taxon>Aminobacter</taxon>
    </lineage>
</organism>
<dbReference type="InterPro" id="IPR000792">
    <property type="entry name" value="Tscrpt_reg_LuxR_C"/>
</dbReference>
<dbReference type="GO" id="GO:0003677">
    <property type="term" value="F:DNA binding"/>
    <property type="evidence" value="ECO:0007669"/>
    <property type="project" value="UniProtKB-KW"/>
</dbReference>
<dbReference type="Pfam" id="PF03472">
    <property type="entry name" value="Autoind_bind"/>
    <property type="match status" value="1"/>
</dbReference>
<dbReference type="Proteomes" id="UP000536262">
    <property type="component" value="Unassembled WGS sequence"/>
</dbReference>
<evidence type="ECO:0000313" key="5">
    <source>
        <dbReference type="EMBL" id="MBB6357238.1"/>
    </source>
</evidence>
<dbReference type="PRINTS" id="PR00038">
    <property type="entry name" value="HTHLUXR"/>
</dbReference>
<keyword evidence="3" id="KW-0804">Transcription</keyword>
<evidence type="ECO:0000259" key="4">
    <source>
        <dbReference type="PROSITE" id="PS50043"/>
    </source>
</evidence>
<dbReference type="InterPro" id="IPR036693">
    <property type="entry name" value="TF_LuxR_autoind-bd_dom_sf"/>
</dbReference>
<dbReference type="PROSITE" id="PS50043">
    <property type="entry name" value="HTH_LUXR_2"/>
    <property type="match status" value="1"/>
</dbReference>
<accession>A0A7X0KNJ5</accession>
<dbReference type="EMBL" id="JACHOU010000021">
    <property type="protein sequence ID" value="MBB6357238.1"/>
    <property type="molecule type" value="Genomic_DNA"/>
</dbReference>
<proteinExistence type="predicted"/>
<reference evidence="5 6" key="1">
    <citation type="submission" date="2020-08" db="EMBL/GenBank/DDBJ databases">
        <title>Genomic Encyclopedia of Type Strains, Phase IV (KMG-IV): sequencing the most valuable type-strain genomes for metagenomic binning, comparative biology and taxonomic classification.</title>
        <authorList>
            <person name="Goeker M."/>
        </authorList>
    </citation>
    <scope>NUCLEOTIDE SEQUENCE [LARGE SCALE GENOMIC DNA]</scope>
    <source>
        <strain evidence="5 6">DSM 7051</strain>
    </source>
</reference>
<dbReference type="GO" id="GO:0006355">
    <property type="term" value="P:regulation of DNA-templated transcription"/>
    <property type="evidence" value="ECO:0007669"/>
    <property type="project" value="InterPro"/>
</dbReference>
<evidence type="ECO:0000256" key="2">
    <source>
        <dbReference type="ARBA" id="ARBA00023125"/>
    </source>
</evidence>
<dbReference type="Gene3D" id="1.10.10.10">
    <property type="entry name" value="Winged helix-like DNA-binding domain superfamily/Winged helix DNA-binding domain"/>
    <property type="match status" value="1"/>
</dbReference>
<gene>
    <name evidence="5" type="ORF">GGR00_005059</name>
</gene>
<dbReference type="CDD" id="cd06170">
    <property type="entry name" value="LuxR_C_like"/>
    <property type="match status" value="1"/>
</dbReference>
<dbReference type="PANTHER" id="PTHR44688:SF16">
    <property type="entry name" value="DNA-BINDING TRANSCRIPTIONAL ACTIVATOR DEVR_DOSR"/>
    <property type="match status" value="1"/>
</dbReference>
<feature type="domain" description="HTH luxR-type" evidence="4">
    <location>
        <begin position="185"/>
        <end position="250"/>
    </location>
</feature>
<dbReference type="InterPro" id="IPR016032">
    <property type="entry name" value="Sig_transdc_resp-reg_C-effctor"/>
</dbReference>
<dbReference type="PANTHER" id="PTHR44688">
    <property type="entry name" value="DNA-BINDING TRANSCRIPTIONAL ACTIVATOR DEVR_DOSR"/>
    <property type="match status" value="1"/>
</dbReference>
<keyword evidence="2" id="KW-0238">DNA-binding</keyword>
<dbReference type="RefSeq" id="WP_184701919.1">
    <property type="nucleotide sequence ID" value="NZ_BAABEG010000001.1"/>
</dbReference>
<dbReference type="Pfam" id="PF00196">
    <property type="entry name" value="GerE"/>
    <property type="match status" value="1"/>
</dbReference>
<name>A0A7X0KNJ5_9HYPH</name>
<dbReference type="SUPFAM" id="SSF46894">
    <property type="entry name" value="C-terminal effector domain of the bipartite response regulators"/>
    <property type="match status" value="1"/>
</dbReference>
<sequence>MNGLPSVSRSHWRIRIDETFDLLNELGQCRDVDRLRSRFMSYVQSLGATHVLAGVIPHAGASQREQLSHILLDAWPQEWSERYFSCGYLYRDPTIRLVRQGSRPFMWNEIDLLNPRSLRERTVMLEATEFRLHQGFTIALATVERRPLGFSIAGERLEVDDNERLALEFVATFAAGCAIVLKGGEKRPDVHLSPRQIDVLRWASEGLKNDDIAERLSISVHTADMHLRAARERLGVTNTVHAVAEAFRLRLLF</sequence>
<dbReference type="SUPFAM" id="SSF75516">
    <property type="entry name" value="Pheromone-binding domain of LuxR-like quorum-sensing transcription factors"/>
    <property type="match status" value="1"/>
</dbReference>
<dbReference type="AlphaFoldDB" id="A0A7X0KNJ5"/>
<keyword evidence="6" id="KW-1185">Reference proteome</keyword>
<dbReference type="SMART" id="SM00421">
    <property type="entry name" value="HTH_LUXR"/>
    <property type="match status" value="1"/>
</dbReference>
<dbReference type="InterPro" id="IPR005143">
    <property type="entry name" value="TF_LuxR_autoind-bd_dom"/>
</dbReference>
<dbReference type="InterPro" id="IPR036388">
    <property type="entry name" value="WH-like_DNA-bd_sf"/>
</dbReference>
<dbReference type="Gene3D" id="3.30.450.80">
    <property type="entry name" value="Transcription factor LuxR-like, autoinducer-binding domain"/>
    <property type="match status" value="1"/>
</dbReference>
<evidence type="ECO:0000256" key="3">
    <source>
        <dbReference type="ARBA" id="ARBA00023163"/>
    </source>
</evidence>
<evidence type="ECO:0000313" key="6">
    <source>
        <dbReference type="Proteomes" id="UP000536262"/>
    </source>
</evidence>